<dbReference type="Gene3D" id="2.170.270.10">
    <property type="entry name" value="SET domain"/>
    <property type="match status" value="1"/>
</dbReference>
<comment type="caution">
    <text evidence="1">The sequence shown here is derived from an EMBL/GenBank/DDBJ whole genome shotgun (WGS) entry which is preliminary data.</text>
</comment>
<evidence type="ECO:0000313" key="1">
    <source>
        <dbReference type="EMBL" id="MBF5058894.1"/>
    </source>
</evidence>
<keyword evidence="2" id="KW-1185">Reference proteome</keyword>
<dbReference type="SUPFAM" id="SSF82199">
    <property type="entry name" value="SET domain"/>
    <property type="match status" value="1"/>
</dbReference>
<evidence type="ECO:0008006" key="3">
    <source>
        <dbReference type="Google" id="ProtNLM"/>
    </source>
</evidence>
<dbReference type="Proteomes" id="UP001194714">
    <property type="component" value="Unassembled WGS sequence"/>
</dbReference>
<reference evidence="1 2" key="1">
    <citation type="submission" date="2020-01" db="EMBL/GenBank/DDBJ databases">
        <title>Draft genome sequence of Cand. Neptunochlamydia vexilliferae K9.</title>
        <authorList>
            <person name="Schulz F."/>
            <person name="Koestlbacher S."/>
            <person name="Wascher F."/>
            <person name="Pizzetti I."/>
            <person name="Horn M."/>
        </authorList>
    </citation>
    <scope>NUCLEOTIDE SEQUENCE [LARGE SCALE GENOMIC DNA]</scope>
    <source>
        <strain evidence="1 2">K9</strain>
    </source>
</reference>
<protein>
    <recommendedName>
        <fullName evidence="3">SET domain-containing protein</fullName>
    </recommendedName>
</protein>
<dbReference type="InterPro" id="IPR046341">
    <property type="entry name" value="SET_dom_sf"/>
</dbReference>
<organism evidence="1 2">
    <name type="scientific">Candidatus Neptunichlamydia vexilliferae</name>
    <dbReference type="NCBI Taxonomy" id="1651774"/>
    <lineage>
        <taxon>Bacteria</taxon>
        <taxon>Pseudomonadati</taxon>
        <taxon>Chlamydiota</taxon>
        <taxon>Chlamydiia</taxon>
        <taxon>Parachlamydiales</taxon>
        <taxon>Simkaniaceae</taxon>
        <taxon>Candidatus Neptunichlamydia</taxon>
    </lineage>
</organism>
<name>A0ABS0AXN4_9BACT</name>
<dbReference type="EMBL" id="JAAEJV010000005">
    <property type="protein sequence ID" value="MBF5058894.1"/>
    <property type="molecule type" value="Genomic_DNA"/>
</dbReference>
<evidence type="ECO:0000313" key="2">
    <source>
        <dbReference type="Proteomes" id="UP001194714"/>
    </source>
</evidence>
<proteinExistence type="predicted"/>
<accession>A0ABS0AXN4</accession>
<sequence length="288" mass="33053">MSKFEKLNKLWRNSFHNPEIIMKKPSWHPLLVILFLLTLVQAGLDSSENKEGDLLDPERLSPKECLDLVQDKYKISNNKIPYCNDFDIPMRIRNYSKNGVTLKKSDLLKDQNQLVLEVPAKKGEIIFICTGWPSTFQDRYSIQVDYLDDKSNYHIQSLGLIAFLNHKCTPMQSSNQVNHSPPIILRMNKNNDGTYSVIAFCNKNISIDQIERNGGIELTFDYAANEITLSYAEGIKCLCDAPKKHCRKQILGFNGLSRKEQEFLVNTGIASDHVKKYFLEVVLSDNYL</sequence>
<gene>
    <name evidence="1" type="ORF">NEPTK9_000394</name>
</gene>